<dbReference type="EMBL" id="JAEKNR010000157">
    <property type="protein sequence ID" value="MBJ7599564.1"/>
    <property type="molecule type" value="Genomic_DNA"/>
</dbReference>
<dbReference type="RefSeq" id="WP_338203103.1">
    <property type="nucleotide sequence ID" value="NZ_JAEKNR010000157.1"/>
</dbReference>
<name>A0A934K630_9BACT</name>
<feature type="compositionally biased region" description="Basic and acidic residues" evidence="1">
    <location>
        <begin position="14"/>
        <end position="28"/>
    </location>
</feature>
<feature type="region of interest" description="Disordered" evidence="1">
    <location>
        <begin position="1"/>
        <end position="39"/>
    </location>
</feature>
<evidence type="ECO:0000313" key="3">
    <source>
        <dbReference type="Proteomes" id="UP000612893"/>
    </source>
</evidence>
<proteinExistence type="predicted"/>
<dbReference type="Proteomes" id="UP000612893">
    <property type="component" value="Unassembled WGS sequence"/>
</dbReference>
<dbReference type="AlphaFoldDB" id="A0A934K630"/>
<keyword evidence="3" id="KW-1185">Reference proteome</keyword>
<comment type="caution">
    <text evidence="2">The sequence shown here is derived from an EMBL/GenBank/DDBJ whole genome shotgun (WGS) entry which is preliminary data.</text>
</comment>
<feature type="region of interest" description="Disordered" evidence="1">
    <location>
        <begin position="70"/>
        <end position="166"/>
    </location>
</feature>
<gene>
    <name evidence="2" type="ORF">JF922_15985</name>
</gene>
<evidence type="ECO:0000256" key="1">
    <source>
        <dbReference type="SAM" id="MobiDB-lite"/>
    </source>
</evidence>
<evidence type="ECO:0000313" key="2">
    <source>
        <dbReference type="EMBL" id="MBJ7599564.1"/>
    </source>
</evidence>
<protein>
    <submittedName>
        <fullName evidence="2">Uncharacterized protein</fullName>
    </submittedName>
</protein>
<organism evidence="2 3">
    <name type="scientific">Candidatus Nephthysia bennettiae</name>
    <dbReference type="NCBI Taxonomy" id="3127016"/>
    <lineage>
        <taxon>Bacteria</taxon>
        <taxon>Bacillati</taxon>
        <taxon>Candidatus Dormiibacterota</taxon>
        <taxon>Candidatus Dormibacteria</taxon>
        <taxon>Candidatus Dormibacterales</taxon>
        <taxon>Candidatus Dormibacteraceae</taxon>
        <taxon>Candidatus Nephthysia</taxon>
    </lineage>
</organism>
<reference evidence="2" key="1">
    <citation type="submission" date="2020-10" db="EMBL/GenBank/DDBJ databases">
        <title>Ca. Dormibacterota MAGs.</title>
        <authorList>
            <person name="Montgomery K."/>
        </authorList>
    </citation>
    <scope>NUCLEOTIDE SEQUENCE [LARGE SCALE GENOMIC DNA]</scope>
    <source>
        <strain evidence="2">SC8812_S17_10</strain>
    </source>
</reference>
<accession>A0A934K630</accession>
<feature type="compositionally biased region" description="Low complexity" evidence="1">
    <location>
        <begin position="102"/>
        <end position="146"/>
    </location>
</feature>
<sequence length="166" mass="17508">MDQARQAAGSAVKDLQKRLPPDLSRQLERSLSQGQKAIQSSLQQVQARLNRTASQTDVDRLTRRIDELTRQVNRLVTGGRGGGELPAATTSTRARPVRSSGTSSTRKPSAKPSSRSASRSTSRTPSRSASKSSRGSSGGSSRSTTPRARRTRGSGGESEGGASKSS</sequence>
<feature type="compositionally biased region" description="Polar residues" evidence="1">
    <location>
        <begin position="29"/>
        <end position="39"/>
    </location>
</feature>